<dbReference type="Gene3D" id="1.10.490.110">
    <property type="entry name" value="Uncharacterized conserved protein DUF2267"/>
    <property type="match status" value="1"/>
</dbReference>
<sequence length="137" mass="14434">MDRHLCDYATYLAAVCERGGYDDRQSAEDAVHIVLGVLGRRIGPVMAREVATQLPAEAGEALIAGSAATMTSWDVTTFVTRVAHAAGTLEQEAAADAEAVLSAITDTVSGTQLKGILSRIPSDYAGLFDVPERVEPT</sequence>
<proteinExistence type="predicted"/>
<dbReference type="Proteomes" id="UP000077381">
    <property type="component" value="Unassembled WGS sequence"/>
</dbReference>
<dbReference type="AlphaFoldDB" id="A0A177HUJ3"/>
<dbReference type="RefSeq" id="WP_067274968.1">
    <property type="nucleotide sequence ID" value="NZ_LOHS01000061.1"/>
</dbReference>
<dbReference type="STRING" id="1716141.STSP_20540"/>
<dbReference type="EMBL" id="LOHS01000061">
    <property type="protein sequence ID" value="OAH14543.1"/>
    <property type="molecule type" value="Genomic_DNA"/>
</dbReference>
<keyword evidence="2" id="KW-1185">Reference proteome</keyword>
<name>A0A177HUJ3_9ACTN</name>
<dbReference type="Pfam" id="PF10025">
    <property type="entry name" value="DUF2267"/>
    <property type="match status" value="1"/>
</dbReference>
<gene>
    <name evidence="1" type="ORF">STSP_20540</name>
</gene>
<accession>A0A177HUJ3</accession>
<evidence type="ECO:0000313" key="2">
    <source>
        <dbReference type="Proteomes" id="UP000077381"/>
    </source>
</evidence>
<dbReference type="InterPro" id="IPR018727">
    <property type="entry name" value="DUF2267"/>
</dbReference>
<comment type="caution">
    <text evidence="1">The sequence shown here is derived from an EMBL/GenBank/DDBJ whole genome shotgun (WGS) entry which is preliminary data.</text>
</comment>
<organism evidence="1 2">
    <name type="scientific">Streptomyces jeddahensis</name>
    <dbReference type="NCBI Taxonomy" id="1716141"/>
    <lineage>
        <taxon>Bacteria</taxon>
        <taxon>Bacillati</taxon>
        <taxon>Actinomycetota</taxon>
        <taxon>Actinomycetes</taxon>
        <taxon>Kitasatosporales</taxon>
        <taxon>Streptomycetaceae</taxon>
        <taxon>Streptomyces</taxon>
    </lineage>
</organism>
<dbReference type="InterPro" id="IPR038282">
    <property type="entry name" value="DUF2267_sf"/>
</dbReference>
<reference evidence="1 2" key="1">
    <citation type="submission" date="2015-12" db="EMBL/GenBank/DDBJ databases">
        <title>Genome sequence of Streptomyces sp. G25.</title>
        <authorList>
            <person name="Poehlein A."/>
            <person name="Roettig A."/>
            <person name="Hiessl S."/>
            <person name="Hauschild P."/>
            <person name="Schauer J."/>
            <person name="Madkour M.H."/>
            <person name="Al-Ansari A.M."/>
            <person name="Almakishah N.H."/>
            <person name="Steinbuechel A."/>
            <person name="Daniel R."/>
        </authorList>
    </citation>
    <scope>NUCLEOTIDE SEQUENCE [LARGE SCALE GENOMIC DNA]</scope>
    <source>
        <strain evidence="2">G25(2015)</strain>
    </source>
</reference>
<evidence type="ECO:0008006" key="3">
    <source>
        <dbReference type="Google" id="ProtNLM"/>
    </source>
</evidence>
<dbReference type="OrthoDB" id="952780at2"/>
<evidence type="ECO:0000313" key="1">
    <source>
        <dbReference type="EMBL" id="OAH14543.1"/>
    </source>
</evidence>
<protein>
    <recommendedName>
        <fullName evidence="3">DUF2267 domain-containing protein</fullName>
    </recommendedName>
</protein>
<dbReference type="PATRIC" id="fig|1716141.3.peg.2154"/>